<dbReference type="RefSeq" id="WP_113692548.1">
    <property type="nucleotide sequence ID" value="NZ_CP015163.1"/>
</dbReference>
<feature type="domain" description="CAAX prenyl protease 2/Lysostaphin resistance protein A-like" evidence="2">
    <location>
        <begin position="125"/>
        <end position="217"/>
    </location>
</feature>
<dbReference type="GO" id="GO:0080120">
    <property type="term" value="P:CAAX-box protein maturation"/>
    <property type="evidence" value="ECO:0007669"/>
    <property type="project" value="UniProtKB-ARBA"/>
</dbReference>
<dbReference type="Proteomes" id="UP000250434">
    <property type="component" value="Chromosome"/>
</dbReference>
<keyword evidence="1" id="KW-1133">Transmembrane helix</keyword>
<reference evidence="3 4" key="1">
    <citation type="submission" date="2016-04" db="EMBL/GenBank/DDBJ databases">
        <title>Complete genome sequence and analysis of deep-sea sediment isolate, Amycolatopsis sp. WP1.</title>
        <authorList>
            <person name="Wang H."/>
            <person name="Chen S."/>
            <person name="Wu Q."/>
        </authorList>
    </citation>
    <scope>NUCLEOTIDE SEQUENCE [LARGE SCALE GENOMIC DNA]</scope>
    <source>
        <strain evidence="3 4">WP1</strain>
    </source>
</reference>
<dbReference type="KEGG" id="aab:A4R43_12690"/>
<feature type="transmembrane region" description="Helical" evidence="1">
    <location>
        <begin position="87"/>
        <end position="110"/>
    </location>
</feature>
<protein>
    <recommendedName>
        <fullName evidence="2">CAAX prenyl protease 2/Lysostaphin resistance protein A-like domain-containing protein</fullName>
    </recommendedName>
</protein>
<name>A0A344L5H9_9PSEU</name>
<keyword evidence="1" id="KW-0812">Transmembrane</keyword>
<feature type="transmembrane region" description="Helical" evidence="1">
    <location>
        <begin position="7"/>
        <end position="27"/>
    </location>
</feature>
<gene>
    <name evidence="3" type="ORF">A4R43_12690</name>
</gene>
<dbReference type="PANTHER" id="PTHR39430:SF1">
    <property type="entry name" value="PROTEASE"/>
    <property type="match status" value="1"/>
</dbReference>
<keyword evidence="1" id="KW-0472">Membrane</keyword>
<dbReference type="Pfam" id="PF02517">
    <property type="entry name" value="Rce1-like"/>
    <property type="match status" value="1"/>
</dbReference>
<accession>A0A344L5H9</accession>
<proteinExistence type="predicted"/>
<feature type="transmembrane region" description="Helical" evidence="1">
    <location>
        <begin position="160"/>
        <end position="180"/>
    </location>
</feature>
<dbReference type="AlphaFoldDB" id="A0A344L5H9"/>
<organism evidence="3 4">
    <name type="scientific">Amycolatopsis albispora</name>
    <dbReference type="NCBI Taxonomy" id="1804986"/>
    <lineage>
        <taxon>Bacteria</taxon>
        <taxon>Bacillati</taxon>
        <taxon>Actinomycetota</taxon>
        <taxon>Actinomycetes</taxon>
        <taxon>Pseudonocardiales</taxon>
        <taxon>Pseudonocardiaceae</taxon>
        <taxon>Amycolatopsis</taxon>
    </lineage>
</organism>
<dbReference type="OrthoDB" id="6059004at2"/>
<keyword evidence="4" id="KW-1185">Reference proteome</keyword>
<evidence type="ECO:0000313" key="3">
    <source>
        <dbReference type="EMBL" id="AXB43303.1"/>
    </source>
</evidence>
<sequence length="276" mass="29712">MRFETPVALWVRVGAVFAAAVLIWLLLVQGLDLLLPSTGRDLLAHTIRAVSATVLTVAAIALACRFLDRRPWRELQLGPPRAGWRFFLLGMVLWLVPAALGWALCTGLGWARVTVTGDAAEVAASLLALVALVICYEALPEELIFRGYLFRNLAERYRTPVVVVAQAALFTLWALCWGGIDGPVRVLLFFTFGLALGACRAATGTVWTGIGFHTAYQVAAQFFTPGTTPLSDGLSRVEGVEPLSAVAFWALPFALGATAVVLGHRARRRVTGLSAV</sequence>
<evidence type="ECO:0000313" key="4">
    <source>
        <dbReference type="Proteomes" id="UP000250434"/>
    </source>
</evidence>
<evidence type="ECO:0000256" key="1">
    <source>
        <dbReference type="SAM" id="Phobius"/>
    </source>
</evidence>
<feature type="transmembrane region" description="Helical" evidence="1">
    <location>
        <begin position="47"/>
        <end position="67"/>
    </location>
</feature>
<feature type="transmembrane region" description="Helical" evidence="1">
    <location>
        <begin position="243"/>
        <end position="263"/>
    </location>
</feature>
<dbReference type="GO" id="GO:0004175">
    <property type="term" value="F:endopeptidase activity"/>
    <property type="evidence" value="ECO:0007669"/>
    <property type="project" value="UniProtKB-ARBA"/>
</dbReference>
<dbReference type="EMBL" id="CP015163">
    <property type="protein sequence ID" value="AXB43303.1"/>
    <property type="molecule type" value="Genomic_DNA"/>
</dbReference>
<evidence type="ECO:0000259" key="2">
    <source>
        <dbReference type="Pfam" id="PF02517"/>
    </source>
</evidence>
<dbReference type="InterPro" id="IPR003675">
    <property type="entry name" value="Rce1/LyrA-like_dom"/>
</dbReference>
<dbReference type="PANTHER" id="PTHR39430">
    <property type="entry name" value="MEMBRANE-ASSOCIATED PROTEASE-RELATED"/>
    <property type="match status" value="1"/>
</dbReference>